<evidence type="ECO:0000313" key="4">
    <source>
        <dbReference type="Proteomes" id="UP000178759"/>
    </source>
</evidence>
<dbReference type="SUPFAM" id="SSF81585">
    <property type="entry name" value="PsbU/PolX domain-like"/>
    <property type="match status" value="1"/>
</dbReference>
<dbReference type="AlphaFoldDB" id="A0A1F6AHP5"/>
<dbReference type="GO" id="GO:0015628">
    <property type="term" value="P:protein secretion by the type II secretion system"/>
    <property type="evidence" value="ECO:0007669"/>
    <property type="project" value="TreeGrafter"/>
</dbReference>
<keyword evidence="1" id="KW-0472">Membrane</keyword>
<feature type="domain" description="Soluble ligand binding" evidence="2">
    <location>
        <begin position="60"/>
        <end position="101"/>
    </location>
</feature>
<dbReference type="PANTHER" id="PTHR21180">
    <property type="entry name" value="ENDONUCLEASE/EXONUCLEASE/PHOSPHATASE FAMILY DOMAIN-CONTAINING PROTEIN 1"/>
    <property type="match status" value="1"/>
</dbReference>
<sequence length="191" mass="20404">MDVGRVWQEYKIPIILGSVSLFLILLSITLLIKSYQTTTPIQFSSDNPEASVAGVLSEIIVDVQGAVVNPGVYRLPNGARVEEAIIAAGGLNNQADTERIATTINRAAKLSDGSKLYIPLQGDSLKGISSQSGVVSVNTSTQAELEALPGVGPVIAKKIIDGRPYMNIEELLSKKVLGQSLFNKLKEQLTL</sequence>
<dbReference type="Pfam" id="PF10531">
    <property type="entry name" value="SLBB"/>
    <property type="match status" value="1"/>
</dbReference>
<comment type="caution">
    <text evidence="3">The sequence shown here is derived from an EMBL/GenBank/DDBJ whole genome shotgun (WGS) entry which is preliminary data.</text>
</comment>
<dbReference type="STRING" id="1798392.A3A79_01795"/>
<evidence type="ECO:0000256" key="1">
    <source>
        <dbReference type="SAM" id="Phobius"/>
    </source>
</evidence>
<proteinExistence type="predicted"/>
<name>A0A1F6AHP5_9BACT</name>
<keyword evidence="1" id="KW-0812">Transmembrane</keyword>
<protein>
    <recommendedName>
        <fullName evidence="2">Soluble ligand binding domain-containing protein</fullName>
    </recommendedName>
</protein>
<organism evidence="3 4">
    <name type="scientific">Candidatus Gottesmanbacteria bacterium RIFCSPLOWO2_01_FULL_43_11b</name>
    <dbReference type="NCBI Taxonomy" id="1798392"/>
    <lineage>
        <taxon>Bacteria</taxon>
        <taxon>Candidatus Gottesmaniibacteriota</taxon>
    </lineage>
</organism>
<dbReference type="EMBL" id="MFJV01000001">
    <property type="protein sequence ID" value="OGG23913.1"/>
    <property type="molecule type" value="Genomic_DNA"/>
</dbReference>
<dbReference type="InterPro" id="IPR051675">
    <property type="entry name" value="Endo/Exo/Phosphatase_dom_1"/>
</dbReference>
<keyword evidence="1" id="KW-1133">Transmembrane helix</keyword>
<evidence type="ECO:0000259" key="2">
    <source>
        <dbReference type="Pfam" id="PF10531"/>
    </source>
</evidence>
<gene>
    <name evidence="3" type="ORF">A3A79_01795</name>
</gene>
<dbReference type="Pfam" id="PF12836">
    <property type="entry name" value="HHH_3"/>
    <property type="match status" value="1"/>
</dbReference>
<evidence type="ECO:0000313" key="3">
    <source>
        <dbReference type="EMBL" id="OGG23913.1"/>
    </source>
</evidence>
<dbReference type="GO" id="GO:0015627">
    <property type="term" value="C:type II protein secretion system complex"/>
    <property type="evidence" value="ECO:0007669"/>
    <property type="project" value="TreeGrafter"/>
</dbReference>
<feature type="transmembrane region" description="Helical" evidence="1">
    <location>
        <begin position="12"/>
        <end position="32"/>
    </location>
</feature>
<dbReference type="PANTHER" id="PTHR21180:SF32">
    <property type="entry name" value="ENDONUCLEASE_EXONUCLEASE_PHOSPHATASE FAMILY DOMAIN-CONTAINING PROTEIN 1"/>
    <property type="match status" value="1"/>
</dbReference>
<dbReference type="Proteomes" id="UP000178759">
    <property type="component" value="Unassembled WGS sequence"/>
</dbReference>
<dbReference type="InterPro" id="IPR019554">
    <property type="entry name" value="Soluble_ligand-bd"/>
</dbReference>
<reference evidence="3 4" key="1">
    <citation type="journal article" date="2016" name="Nat. Commun.">
        <title>Thousands of microbial genomes shed light on interconnected biogeochemical processes in an aquifer system.</title>
        <authorList>
            <person name="Anantharaman K."/>
            <person name="Brown C.T."/>
            <person name="Hug L.A."/>
            <person name="Sharon I."/>
            <person name="Castelle C.J."/>
            <person name="Probst A.J."/>
            <person name="Thomas B.C."/>
            <person name="Singh A."/>
            <person name="Wilkins M.J."/>
            <person name="Karaoz U."/>
            <person name="Brodie E.L."/>
            <person name="Williams K.H."/>
            <person name="Hubbard S.S."/>
            <person name="Banfield J.F."/>
        </authorList>
    </citation>
    <scope>NUCLEOTIDE SEQUENCE [LARGE SCALE GENOMIC DNA]</scope>
</reference>
<dbReference type="Gene3D" id="1.10.150.320">
    <property type="entry name" value="Photosystem II 12 kDa extrinsic protein"/>
    <property type="match status" value="1"/>
</dbReference>
<accession>A0A1F6AHP5</accession>